<name>A0A9P0ACH6_BEMTA</name>
<comment type="similarity">
    <text evidence="1">Belongs to the CDV3 family.</text>
</comment>
<dbReference type="Pfam" id="PF15359">
    <property type="entry name" value="CDV3"/>
    <property type="match status" value="1"/>
</dbReference>
<reference evidence="3" key="1">
    <citation type="submission" date="2021-12" db="EMBL/GenBank/DDBJ databases">
        <authorList>
            <person name="King R."/>
        </authorList>
    </citation>
    <scope>NUCLEOTIDE SEQUENCE</scope>
</reference>
<evidence type="ECO:0000256" key="2">
    <source>
        <dbReference type="SAM" id="MobiDB-lite"/>
    </source>
</evidence>
<proteinExistence type="inferred from homology"/>
<feature type="compositionally biased region" description="Basic and acidic residues" evidence="2">
    <location>
        <begin position="78"/>
        <end position="88"/>
    </location>
</feature>
<dbReference type="GO" id="GO:0005737">
    <property type="term" value="C:cytoplasm"/>
    <property type="evidence" value="ECO:0007669"/>
    <property type="project" value="TreeGrafter"/>
</dbReference>
<accession>A0A9P0ACH6</accession>
<organism evidence="3 4">
    <name type="scientific">Bemisia tabaci</name>
    <name type="common">Sweetpotato whitefly</name>
    <name type="synonym">Aleurodes tabaci</name>
    <dbReference type="NCBI Taxonomy" id="7038"/>
    <lineage>
        <taxon>Eukaryota</taxon>
        <taxon>Metazoa</taxon>
        <taxon>Ecdysozoa</taxon>
        <taxon>Arthropoda</taxon>
        <taxon>Hexapoda</taxon>
        <taxon>Insecta</taxon>
        <taxon>Pterygota</taxon>
        <taxon>Neoptera</taxon>
        <taxon>Paraneoptera</taxon>
        <taxon>Hemiptera</taxon>
        <taxon>Sternorrhyncha</taxon>
        <taxon>Aleyrodoidea</taxon>
        <taxon>Aleyrodidae</taxon>
        <taxon>Aleyrodinae</taxon>
        <taxon>Bemisia</taxon>
    </lineage>
</organism>
<dbReference type="Proteomes" id="UP001152759">
    <property type="component" value="Chromosome 4"/>
</dbReference>
<dbReference type="OrthoDB" id="6615344at2759"/>
<dbReference type="PANTHER" id="PTHR16284">
    <property type="entry name" value="PROTEIN CDV3 HOMOLOG"/>
    <property type="match status" value="1"/>
</dbReference>
<evidence type="ECO:0000313" key="4">
    <source>
        <dbReference type="Proteomes" id="UP001152759"/>
    </source>
</evidence>
<dbReference type="KEGG" id="btab:109044468"/>
<feature type="region of interest" description="Disordered" evidence="2">
    <location>
        <begin position="35"/>
        <end position="305"/>
    </location>
</feature>
<feature type="region of interest" description="Disordered" evidence="2">
    <location>
        <begin position="1"/>
        <end position="22"/>
    </location>
</feature>
<dbReference type="PANTHER" id="PTHR16284:SF13">
    <property type="entry name" value="PROTEIN CDV3 HOMOLOG"/>
    <property type="match status" value="1"/>
</dbReference>
<protein>
    <recommendedName>
        <fullName evidence="5">Protein CDV3 homolog</fullName>
    </recommendedName>
</protein>
<feature type="compositionally biased region" description="Basic and acidic residues" evidence="2">
    <location>
        <begin position="35"/>
        <end position="47"/>
    </location>
</feature>
<dbReference type="AlphaFoldDB" id="A0A9P0ACH6"/>
<evidence type="ECO:0000256" key="1">
    <source>
        <dbReference type="ARBA" id="ARBA00006062"/>
    </source>
</evidence>
<keyword evidence="4" id="KW-1185">Reference proteome</keyword>
<feature type="compositionally biased region" description="Polar residues" evidence="2">
    <location>
        <begin position="48"/>
        <end position="58"/>
    </location>
</feature>
<evidence type="ECO:0000313" key="3">
    <source>
        <dbReference type="EMBL" id="CAH0388866.1"/>
    </source>
</evidence>
<dbReference type="InterPro" id="IPR026806">
    <property type="entry name" value="CDV3"/>
</dbReference>
<sequence length="305" mass="34721">MADLDDFFAKKDRKKSKTTKKFTTTDDLAKKLEETSKKTEKLKKEKMTASSVPTNNLAQDIVADETAAPAFNDEDEWKEFTEEKKDYSSLKIQHLQISENDAENGDQNDSNYDGFDEEGNETQPGSRRKQGPWKMVAPQPQAQPEPEPEPKPAEVPPAAQPASGKYISPALRQAMMQEKQLQRASLKNLKKGQTPDLGDVSSFPTLDQAKKAPASTSAWGKKRTDEPQQPSALPRDSRTIRGPPSFNRSSNSDYNRSDRDYNRSDYNRSDYNRSDYNRSDYNRSDRSDYNRPSDNRYDSLRDNRS</sequence>
<dbReference type="EMBL" id="OU963865">
    <property type="protein sequence ID" value="CAH0388866.1"/>
    <property type="molecule type" value="Genomic_DNA"/>
</dbReference>
<evidence type="ECO:0008006" key="5">
    <source>
        <dbReference type="Google" id="ProtNLM"/>
    </source>
</evidence>
<gene>
    <name evidence="3" type="ORF">BEMITA_LOCUS7751</name>
</gene>
<feature type="compositionally biased region" description="Basic and acidic residues" evidence="2">
    <location>
        <begin position="255"/>
        <end position="305"/>
    </location>
</feature>
<feature type="compositionally biased region" description="Basic residues" evidence="2">
    <location>
        <begin position="11"/>
        <end position="20"/>
    </location>
</feature>